<reference evidence="2 3" key="1">
    <citation type="submission" date="2019-10" db="EMBL/GenBank/DDBJ databases">
        <title>Genomic analysis of Raineyella sp. CBA3103.</title>
        <authorList>
            <person name="Roh S.W."/>
        </authorList>
    </citation>
    <scope>NUCLEOTIDE SEQUENCE [LARGE SCALE GENOMIC DNA]</scope>
    <source>
        <strain evidence="2 3">CBA3103</strain>
    </source>
</reference>
<feature type="region of interest" description="Disordered" evidence="1">
    <location>
        <begin position="318"/>
        <end position="365"/>
    </location>
</feature>
<protein>
    <submittedName>
        <fullName evidence="2">Uncharacterized protein</fullName>
    </submittedName>
</protein>
<name>A0A5Q2FJ25_9ACTN</name>
<accession>A0A5Q2FJ25</accession>
<sequence length="365" mass="40127">MIGYALLGGLMLLLFFAVLAPTESMRWWATQSRAEAERRAERVHDLIAAERGGKDSRTSYIVYISGVGAFEPEASLAGERPLLDAVRARLSGIGLVSQIYPYSMTNQGLLEARLSSWWWRIVQRHTDGGPMAPLARIIINARNALQVGVSLDRRYGPLYSLGIANVIWDELLDAGYHPADKRPIVLLSWSGGAQIALGASWYLAATGAPVHLLSVGGFMDADPGLDKLTHLWHFKGSRDWVQGVAAVVFPGRWSVNRQSSWNRAVAEGRVTVRSIGPLKHLGRGSYLSNGTTLPDGRTGREITVQTICTTLVEAGLAEWRRPGTPVPPVKPPAREPHPRQQSPSPARRTREIRGRTREIRGRTPS</sequence>
<evidence type="ECO:0000256" key="1">
    <source>
        <dbReference type="SAM" id="MobiDB-lite"/>
    </source>
</evidence>
<proteinExistence type="predicted"/>
<dbReference type="Proteomes" id="UP000386847">
    <property type="component" value="Chromosome"/>
</dbReference>
<evidence type="ECO:0000313" key="3">
    <source>
        <dbReference type="Proteomes" id="UP000386847"/>
    </source>
</evidence>
<keyword evidence="3" id="KW-1185">Reference proteome</keyword>
<dbReference type="RefSeq" id="WP_153573184.1">
    <property type="nucleotide sequence ID" value="NZ_CP045725.1"/>
</dbReference>
<evidence type="ECO:0000313" key="2">
    <source>
        <dbReference type="EMBL" id="QGF24655.1"/>
    </source>
</evidence>
<dbReference type="EMBL" id="CP045725">
    <property type="protein sequence ID" value="QGF24655.1"/>
    <property type="molecule type" value="Genomic_DNA"/>
</dbReference>
<feature type="compositionally biased region" description="Basic and acidic residues" evidence="1">
    <location>
        <begin position="348"/>
        <end position="365"/>
    </location>
</feature>
<organism evidence="2 3">
    <name type="scientific">Raineyella fluvialis</name>
    <dbReference type="NCBI Taxonomy" id="2662261"/>
    <lineage>
        <taxon>Bacteria</taxon>
        <taxon>Bacillati</taxon>
        <taxon>Actinomycetota</taxon>
        <taxon>Actinomycetes</taxon>
        <taxon>Propionibacteriales</taxon>
        <taxon>Propionibacteriaceae</taxon>
        <taxon>Raineyella</taxon>
    </lineage>
</organism>
<gene>
    <name evidence="2" type="ORF">Rai3103_14580</name>
</gene>
<dbReference type="KEGG" id="rain:Rai3103_14580"/>
<dbReference type="AlphaFoldDB" id="A0A5Q2FJ25"/>